<protein>
    <recommendedName>
        <fullName evidence="2">Homoserine O-acetyltransferase</fullName>
        <shortName evidence="2">HAT</shortName>
        <ecNumber evidence="2">2.3.1.31</ecNumber>
    </recommendedName>
    <alternativeName>
        <fullName evidence="2">Homoserine transacetylase</fullName>
        <shortName evidence="2">HTA</shortName>
    </alternativeName>
</protein>
<dbReference type="Gene3D" id="3.40.50.1820">
    <property type="entry name" value="alpha/beta hydrolase"/>
    <property type="match status" value="1"/>
</dbReference>
<evidence type="ECO:0000256" key="1">
    <source>
        <dbReference type="ARBA" id="ARBA00022679"/>
    </source>
</evidence>
<dbReference type="GO" id="GO:0009086">
    <property type="term" value="P:methionine biosynthetic process"/>
    <property type="evidence" value="ECO:0007669"/>
    <property type="project" value="UniProtKB-UniRule"/>
</dbReference>
<reference evidence="5 6" key="1">
    <citation type="submission" date="2020-02" db="EMBL/GenBank/DDBJ databases">
        <authorList>
            <person name="Zhang X.-Y."/>
        </authorList>
    </citation>
    <scope>NUCLEOTIDE SEQUENCE [LARGE SCALE GENOMIC DNA]</scope>
    <source>
        <strain evidence="5 6">C33</strain>
    </source>
</reference>
<comment type="pathway">
    <text evidence="2">Amino-acid biosynthesis; L-methionine biosynthesis via de novo pathway; O-acetyl-L-homoserine from L-homoserine: step 1/1.</text>
</comment>
<accession>A0A845UWG3</accession>
<evidence type="ECO:0000313" key="6">
    <source>
        <dbReference type="Proteomes" id="UP000484885"/>
    </source>
</evidence>
<evidence type="ECO:0000256" key="2">
    <source>
        <dbReference type="HAMAP-Rule" id="MF_00296"/>
    </source>
</evidence>
<feature type="binding site" evidence="2">
    <location>
        <position position="303"/>
    </location>
    <ligand>
        <name>substrate</name>
    </ligand>
</feature>
<comment type="caution">
    <text evidence="5">The sequence shown here is derived from an EMBL/GenBank/DDBJ whole genome shotgun (WGS) entry which is preliminary data.</text>
</comment>
<name>A0A845UWG3_9GAMM</name>
<dbReference type="AlphaFoldDB" id="A0A845UWG3"/>
<comment type="similarity">
    <text evidence="2">Belongs to the AB hydrolase superfamily. MetX family.</text>
</comment>
<dbReference type="PIRSF" id="PIRSF000443">
    <property type="entry name" value="Homoser_Ac_trans"/>
    <property type="match status" value="1"/>
</dbReference>
<keyword evidence="2" id="KW-0486">Methionine biosynthesis</keyword>
<dbReference type="Pfam" id="PF00561">
    <property type="entry name" value="Abhydrolase_1"/>
    <property type="match status" value="1"/>
</dbReference>
<sequence>MNRGDVHERQVVKFERPPPLDGGLELKRLQIGYRTWGRLNRAGNNAVLVCPALTGSADVDEWWSGLLGPGKALDPEREFIVCADVLGGCGLTSGPPLDGSGEAFPSVTVRAMVDAQRLLLDHLGVNTLRLVIGGSLGGMQALEWAVSHPERVDAAAVIAAPARQTAWARAFNHVQRRALELDDSLDLARMVAMISYRHWDNLNPRFDASDPEDPTGGWLDHHGRALTERFDRNAYLRLAEAMDNHDIGPGRGDTVSALRATEVPTLLVGITTDLLYPPAELETIAAEMPDAELATLDAPHGHDAFLIKQDALNRLVTDFRCRRKLPYRLSCCQGVR</sequence>
<dbReference type="Proteomes" id="UP000484885">
    <property type="component" value="Unassembled WGS sequence"/>
</dbReference>
<keyword evidence="2" id="KW-0028">Amino-acid biosynthesis</keyword>
<evidence type="ECO:0000313" key="5">
    <source>
        <dbReference type="EMBL" id="NDY94160.1"/>
    </source>
</evidence>
<dbReference type="SUPFAM" id="SSF53474">
    <property type="entry name" value="alpha/beta-Hydrolases"/>
    <property type="match status" value="1"/>
</dbReference>
<keyword evidence="1 2" id="KW-0808">Transferase</keyword>
<comment type="catalytic activity">
    <reaction evidence="2">
        <text>L-homoserine + acetyl-CoA = O-acetyl-L-homoserine + CoA</text>
        <dbReference type="Rhea" id="RHEA:13701"/>
        <dbReference type="ChEBI" id="CHEBI:57287"/>
        <dbReference type="ChEBI" id="CHEBI:57288"/>
        <dbReference type="ChEBI" id="CHEBI:57476"/>
        <dbReference type="ChEBI" id="CHEBI:57716"/>
        <dbReference type="EC" id="2.3.1.31"/>
    </reaction>
</comment>
<feature type="domain" description="AB hydrolase-1" evidence="4">
    <location>
        <begin position="45"/>
        <end position="306"/>
    </location>
</feature>
<feature type="binding site" evidence="2">
    <location>
        <position position="189"/>
    </location>
    <ligand>
        <name>substrate</name>
    </ligand>
</feature>
<dbReference type="PANTHER" id="PTHR32268">
    <property type="entry name" value="HOMOSERINE O-ACETYLTRANSFERASE"/>
    <property type="match status" value="1"/>
</dbReference>
<dbReference type="RefSeq" id="WP_164208771.1">
    <property type="nucleotide sequence ID" value="NZ_JAAGSC010000023.1"/>
</dbReference>
<comment type="subcellular location">
    <subcellularLocation>
        <location evidence="2">Cytoplasm</location>
    </subcellularLocation>
</comment>
<gene>
    <name evidence="5" type="primary">metX</name>
    <name evidence="2" type="synonym">metXA</name>
    <name evidence="5" type="ORF">G3I74_00230</name>
</gene>
<dbReference type="GO" id="GO:0005737">
    <property type="term" value="C:cytoplasm"/>
    <property type="evidence" value="ECO:0007669"/>
    <property type="project" value="UniProtKB-SubCell"/>
</dbReference>
<dbReference type="GO" id="GO:0009092">
    <property type="term" value="P:homoserine metabolic process"/>
    <property type="evidence" value="ECO:0007669"/>
    <property type="project" value="TreeGrafter"/>
</dbReference>
<feature type="active site" evidence="2 3">
    <location>
        <position position="302"/>
    </location>
</feature>
<dbReference type="EMBL" id="JAAGSC010000023">
    <property type="protein sequence ID" value="NDY94160.1"/>
    <property type="molecule type" value="Genomic_DNA"/>
</dbReference>
<dbReference type="PANTHER" id="PTHR32268:SF11">
    <property type="entry name" value="HOMOSERINE O-ACETYLTRANSFERASE"/>
    <property type="match status" value="1"/>
</dbReference>
<comment type="caution">
    <text evidence="2">Lacks conserved residue(s) required for the propagation of feature annotation.</text>
</comment>
<feature type="active site" description="Nucleophile" evidence="2 3">
    <location>
        <position position="135"/>
    </location>
</feature>
<dbReference type="GO" id="GO:0004414">
    <property type="term" value="F:homoserine O-acetyltransferase activity"/>
    <property type="evidence" value="ECO:0007669"/>
    <property type="project" value="UniProtKB-UniRule"/>
</dbReference>
<organism evidence="5 6">
    <name type="scientific">Wenzhouxiangella limi</name>
    <dbReference type="NCBI Taxonomy" id="2707351"/>
    <lineage>
        <taxon>Bacteria</taxon>
        <taxon>Pseudomonadati</taxon>
        <taxon>Pseudomonadota</taxon>
        <taxon>Gammaproteobacteria</taxon>
        <taxon>Chromatiales</taxon>
        <taxon>Wenzhouxiangellaceae</taxon>
        <taxon>Wenzhouxiangella</taxon>
    </lineage>
</organism>
<dbReference type="InterPro" id="IPR008220">
    <property type="entry name" value="HAT_MetX-like"/>
</dbReference>
<comment type="subunit">
    <text evidence="2">Homodimer.</text>
</comment>
<evidence type="ECO:0000256" key="3">
    <source>
        <dbReference type="PIRSR" id="PIRSR000443-1"/>
    </source>
</evidence>
<comment type="function">
    <text evidence="2">Transfers an acetyl group from acetyl-CoA to L-homoserine, forming acetyl-L-homoserine.</text>
</comment>
<dbReference type="HAMAP" id="MF_00296">
    <property type="entry name" value="MetX_acyltransf"/>
    <property type="match status" value="1"/>
</dbReference>
<dbReference type="NCBIfam" id="TIGR01392">
    <property type="entry name" value="homoserO_Ac_trn"/>
    <property type="match status" value="1"/>
</dbReference>
<keyword evidence="6" id="KW-1185">Reference proteome</keyword>
<feature type="active site" evidence="2 3">
    <location>
        <position position="273"/>
    </location>
</feature>
<proteinExistence type="inferred from homology"/>
<keyword evidence="2 5" id="KW-0012">Acyltransferase</keyword>
<dbReference type="InterPro" id="IPR029058">
    <property type="entry name" value="AB_hydrolase_fold"/>
</dbReference>
<evidence type="ECO:0000259" key="4">
    <source>
        <dbReference type="Pfam" id="PF00561"/>
    </source>
</evidence>
<dbReference type="EC" id="2.3.1.31" evidence="2"/>
<dbReference type="InterPro" id="IPR000073">
    <property type="entry name" value="AB_hydrolase_1"/>
</dbReference>
<dbReference type="UniPathway" id="UPA00051">
    <property type="reaction ID" value="UER00074"/>
</dbReference>
<keyword evidence="2" id="KW-0963">Cytoplasm</keyword>